<dbReference type="RefSeq" id="WP_231949112.1">
    <property type="nucleotide sequence ID" value="NZ_BDDW01000004.1"/>
</dbReference>
<evidence type="ECO:0000256" key="1">
    <source>
        <dbReference type="SAM" id="MobiDB-lite"/>
    </source>
</evidence>
<evidence type="ECO:0000313" key="3">
    <source>
        <dbReference type="Proteomes" id="UP001244563"/>
    </source>
</evidence>
<gene>
    <name evidence="2" type="ORF">J2T10_002494</name>
</gene>
<protein>
    <submittedName>
        <fullName evidence="2">Uncharacterized protein</fullName>
    </submittedName>
</protein>
<feature type="compositionally biased region" description="Basic and acidic residues" evidence="1">
    <location>
        <begin position="161"/>
        <end position="171"/>
    </location>
</feature>
<feature type="region of interest" description="Disordered" evidence="1">
    <location>
        <begin position="145"/>
        <end position="172"/>
    </location>
</feature>
<dbReference type="EMBL" id="JAUSSW010000006">
    <property type="protein sequence ID" value="MDQ0102841.1"/>
    <property type="molecule type" value="Genomic_DNA"/>
</dbReference>
<reference evidence="2 3" key="1">
    <citation type="submission" date="2023-07" db="EMBL/GenBank/DDBJ databases">
        <title>Sorghum-associated microbial communities from plants grown in Nebraska, USA.</title>
        <authorList>
            <person name="Schachtman D."/>
        </authorList>
    </citation>
    <scope>NUCLEOTIDE SEQUENCE [LARGE SCALE GENOMIC DNA]</scope>
    <source>
        <strain evidence="2 3">CC523</strain>
    </source>
</reference>
<name>A0ABT9TME2_PAENI</name>
<organism evidence="2 3">
    <name type="scientific">Paenarthrobacter nicotinovorans</name>
    <name type="common">Arthrobacter nicotinovorans</name>
    <dbReference type="NCBI Taxonomy" id="29320"/>
    <lineage>
        <taxon>Bacteria</taxon>
        <taxon>Bacillati</taxon>
        <taxon>Actinomycetota</taxon>
        <taxon>Actinomycetes</taxon>
        <taxon>Micrococcales</taxon>
        <taxon>Micrococcaceae</taxon>
        <taxon>Paenarthrobacter</taxon>
    </lineage>
</organism>
<accession>A0ABT9TME2</accession>
<dbReference type="Proteomes" id="UP001244563">
    <property type="component" value="Unassembled WGS sequence"/>
</dbReference>
<keyword evidence="3" id="KW-1185">Reference proteome</keyword>
<comment type="caution">
    <text evidence="2">The sequence shown here is derived from an EMBL/GenBank/DDBJ whole genome shotgun (WGS) entry which is preliminary data.</text>
</comment>
<evidence type="ECO:0000313" key="2">
    <source>
        <dbReference type="EMBL" id="MDQ0102841.1"/>
    </source>
</evidence>
<sequence>MATPWAELKAVRQRHRTRAPSDTYTDRMVCRKGRVLAGFLVLAAMMPALSACDSGAASPQPSASTSAGAIAVEVNQSRDQYGKQAIQIQFTNTTATPLTVTSARLRSPLYEEEILWQRPESGLELPPGQPKAVPAALPAAACGAAQDTSEPPTGATLEYSEPGKEATKETTEATDPFGVLTRNATELCIATEAAAVATMVLDPELKVATDGRTAVVRLIITPTARGGGSQSLTIESIDETTLLAQSPGNPWPTNVTVGTDKQELPLTIRPARCDPHAVAEDKVGTLLPLRIKLGGRQGLIKVPASNDLRGRIYDFVTAACAPAG</sequence>
<proteinExistence type="predicted"/>